<dbReference type="InterPro" id="IPR022742">
    <property type="entry name" value="Hydrolase_4"/>
</dbReference>
<feature type="domain" description="Serine aminopeptidase S33" evidence="1">
    <location>
        <begin position="30"/>
        <end position="295"/>
    </location>
</feature>
<keyword evidence="2" id="KW-0378">Hydrolase</keyword>
<dbReference type="Pfam" id="PF12146">
    <property type="entry name" value="Hydrolase_4"/>
    <property type="match status" value="1"/>
</dbReference>
<dbReference type="EMBL" id="JABEPQ010000007">
    <property type="protein sequence ID" value="NNM48204.1"/>
    <property type="molecule type" value="Genomic_DNA"/>
</dbReference>
<accession>A0A849HNT7</accession>
<dbReference type="InterPro" id="IPR051044">
    <property type="entry name" value="MAG_DAG_Lipase"/>
</dbReference>
<comment type="caution">
    <text evidence="2">The sequence shown here is derived from an EMBL/GenBank/DDBJ whole genome shotgun (WGS) entry which is preliminary data.</text>
</comment>
<organism evidence="2 3">
    <name type="scientific">Knoellia koreensis</name>
    <dbReference type="NCBI Taxonomy" id="2730921"/>
    <lineage>
        <taxon>Bacteria</taxon>
        <taxon>Bacillati</taxon>
        <taxon>Actinomycetota</taxon>
        <taxon>Actinomycetes</taxon>
        <taxon>Micrococcales</taxon>
        <taxon>Intrasporangiaceae</taxon>
        <taxon>Knoellia</taxon>
    </lineage>
</organism>
<evidence type="ECO:0000259" key="1">
    <source>
        <dbReference type="Pfam" id="PF12146"/>
    </source>
</evidence>
<name>A0A849HNT7_9MICO</name>
<dbReference type="GO" id="GO:0016787">
    <property type="term" value="F:hydrolase activity"/>
    <property type="evidence" value="ECO:0007669"/>
    <property type="project" value="UniProtKB-KW"/>
</dbReference>
<keyword evidence="3" id="KW-1185">Reference proteome</keyword>
<dbReference type="Proteomes" id="UP000588586">
    <property type="component" value="Unassembled WGS sequence"/>
</dbReference>
<gene>
    <name evidence="2" type="ORF">HJG52_19640</name>
</gene>
<dbReference type="InterPro" id="IPR029058">
    <property type="entry name" value="AB_hydrolase_fold"/>
</dbReference>
<proteinExistence type="predicted"/>
<evidence type="ECO:0000313" key="3">
    <source>
        <dbReference type="Proteomes" id="UP000588586"/>
    </source>
</evidence>
<evidence type="ECO:0000313" key="2">
    <source>
        <dbReference type="EMBL" id="NNM48204.1"/>
    </source>
</evidence>
<dbReference type="SUPFAM" id="SSF53474">
    <property type="entry name" value="alpha/beta-Hydrolases"/>
    <property type="match status" value="1"/>
</dbReference>
<dbReference type="Gene3D" id="3.40.50.1820">
    <property type="entry name" value="alpha/beta hydrolase"/>
    <property type="match status" value="1"/>
</dbReference>
<sequence>MAPVSTHDTFTIATGDGTQLHVNRWLPAGDPKAVVQIAHGMAEHSDRYDRFAQRLTDAGYAVYASDHRGHGRTARADSDKGYFADRDGFDTVVADLGLVGDHAREENPGLPFFLFGHSMGSFVSRAYAISDGDRLDGLVLSGTAGDPGLLGKVGGILAATQARLRGRRHVSGLMDSLTFGQYGKAFKPTRTKFDWLSRDEAEVDKYIADPDSGNVFTAGFFADLLPALARINNDAEVGRIPKDLPVYLVSGSLDPVGDNSKGVERVAGQLTRLGVRDVQVRFWPEGRHEVLNETNRDEVMDDFVRWFDRHVENDGSAPSRG</sequence>
<dbReference type="PANTHER" id="PTHR11614">
    <property type="entry name" value="PHOSPHOLIPASE-RELATED"/>
    <property type="match status" value="1"/>
</dbReference>
<protein>
    <submittedName>
        <fullName evidence="2">Alpha/beta hydrolase</fullName>
    </submittedName>
</protein>
<reference evidence="2 3" key="1">
    <citation type="submission" date="2020-04" db="EMBL/GenBank/DDBJ databases">
        <title>Knoellia sp. isolate from air conditioner.</title>
        <authorList>
            <person name="Chea S."/>
            <person name="Kim D.-U."/>
        </authorList>
    </citation>
    <scope>NUCLEOTIDE SEQUENCE [LARGE SCALE GENOMIC DNA]</scope>
    <source>
        <strain evidence="2 3">DB2414S</strain>
    </source>
</reference>
<dbReference type="AlphaFoldDB" id="A0A849HNT7"/>